<dbReference type="InterPro" id="IPR050374">
    <property type="entry name" value="RRT5_SRSF_SR"/>
</dbReference>
<comment type="caution">
    <text evidence="5">The sequence shown here is derived from an EMBL/GenBank/DDBJ whole genome shotgun (WGS) entry which is preliminary data.</text>
</comment>
<evidence type="ECO:0000259" key="4">
    <source>
        <dbReference type="PROSITE" id="PS50102"/>
    </source>
</evidence>
<evidence type="ECO:0000256" key="2">
    <source>
        <dbReference type="PROSITE-ProRule" id="PRU00176"/>
    </source>
</evidence>
<dbReference type="InterPro" id="IPR012677">
    <property type="entry name" value="Nucleotide-bd_a/b_plait_sf"/>
</dbReference>
<evidence type="ECO:0000313" key="6">
    <source>
        <dbReference type="Proteomes" id="UP000612746"/>
    </source>
</evidence>
<reference evidence="5" key="1">
    <citation type="submission" date="2020-12" db="EMBL/GenBank/DDBJ databases">
        <title>Metabolic potential, ecology and presence of endohyphal bacteria is reflected in genomic diversity of Mucoromycotina.</title>
        <authorList>
            <person name="Muszewska A."/>
            <person name="Okrasinska A."/>
            <person name="Steczkiewicz K."/>
            <person name="Drgas O."/>
            <person name="Orlowska M."/>
            <person name="Perlinska-Lenart U."/>
            <person name="Aleksandrzak-Piekarczyk T."/>
            <person name="Szatraj K."/>
            <person name="Zielenkiewicz U."/>
            <person name="Pilsyk S."/>
            <person name="Malc E."/>
            <person name="Mieczkowski P."/>
            <person name="Kruszewska J.S."/>
            <person name="Biernat P."/>
            <person name="Pawlowska J."/>
        </authorList>
    </citation>
    <scope>NUCLEOTIDE SEQUENCE</scope>
    <source>
        <strain evidence="5">WA0000051536</strain>
    </source>
</reference>
<accession>A0A8H7PJK3</accession>
<evidence type="ECO:0000256" key="1">
    <source>
        <dbReference type="ARBA" id="ARBA00022884"/>
    </source>
</evidence>
<sequence length="273" mass="31483">MEGESKLPARSFSRSRSRSPSIGRRSFSPRAKERSPPPARYPYRRSRSPRSHSPRRNRFSSRSRSRSPYHYRSRSPPRRRRGSRSTSRSPRIPQRECRVYVGNLPYEARRRDLWDLMSEAGEVVEANIMLTGSGKSKGCGVVEYRFPEDAQRAIRTLHNAVFMGRPVLVREDREEPGKDPRQAGDGCQLFVGNLPYSASWQDMKDLFRKAGRVTHTDVFQDPSTRRSRGQGVVIYGDARDAQKAIEKFDGYEWQGRRLEVREVHPLSPLSGLY</sequence>
<dbReference type="EMBL" id="JAEPRA010000016">
    <property type="protein sequence ID" value="KAG2174451.1"/>
    <property type="molecule type" value="Genomic_DNA"/>
</dbReference>
<dbReference type="SMART" id="SM00360">
    <property type="entry name" value="RRM"/>
    <property type="match status" value="2"/>
</dbReference>
<dbReference type="InterPro" id="IPR000504">
    <property type="entry name" value="RRM_dom"/>
</dbReference>
<gene>
    <name evidence="5" type="ORF">INT44_006714</name>
</gene>
<name>A0A8H7PJK3_9FUNG</name>
<dbReference type="PANTHER" id="PTHR23003:SF3">
    <property type="entry name" value="FI21236P1-RELATED"/>
    <property type="match status" value="1"/>
</dbReference>
<dbReference type="GO" id="GO:0003729">
    <property type="term" value="F:mRNA binding"/>
    <property type="evidence" value="ECO:0007669"/>
    <property type="project" value="TreeGrafter"/>
</dbReference>
<protein>
    <recommendedName>
        <fullName evidence="4">RRM domain-containing protein</fullName>
    </recommendedName>
</protein>
<keyword evidence="6" id="KW-1185">Reference proteome</keyword>
<keyword evidence="1 2" id="KW-0694">RNA-binding</keyword>
<feature type="domain" description="RRM" evidence="4">
    <location>
        <begin position="97"/>
        <end position="174"/>
    </location>
</feature>
<evidence type="ECO:0000313" key="5">
    <source>
        <dbReference type="EMBL" id="KAG2174451.1"/>
    </source>
</evidence>
<evidence type="ECO:0000256" key="3">
    <source>
        <dbReference type="SAM" id="MobiDB-lite"/>
    </source>
</evidence>
<proteinExistence type="predicted"/>
<dbReference type="GO" id="GO:1990904">
    <property type="term" value="C:ribonucleoprotein complex"/>
    <property type="evidence" value="ECO:0007669"/>
    <property type="project" value="TreeGrafter"/>
</dbReference>
<dbReference type="GO" id="GO:0005634">
    <property type="term" value="C:nucleus"/>
    <property type="evidence" value="ECO:0007669"/>
    <property type="project" value="TreeGrafter"/>
</dbReference>
<feature type="compositionally biased region" description="Basic residues" evidence="3">
    <location>
        <begin position="42"/>
        <end position="83"/>
    </location>
</feature>
<feature type="region of interest" description="Disordered" evidence="3">
    <location>
        <begin position="1"/>
        <end position="94"/>
    </location>
</feature>
<dbReference type="PANTHER" id="PTHR23003">
    <property type="entry name" value="RNA RECOGNITION MOTIF RRM DOMAIN CONTAINING PROTEIN"/>
    <property type="match status" value="1"/>
</dbReference>
<feature type="compositionally biased region" description="Low complexity" evidence="3">
    <location>
        <begin position="10"/>
        <end position="29"/>
    </location>
</feature>
<dbReference type="SUPFAM" id="SSF54928">
    <property type="entry name" value="RNA-binding domain, RBD"/>
    <property type="match status" value="2"/>
</dbReference>
<feature type="domain" description="RRM" evidence="4">
    <location>
        <begin position="187"/>
        <end position="265"/>
    </location>
</feature>
<organism evidence="5 6">
    <name type="scientific">Umbelopsis vinacea</name>
    <dbReference type="NCBI Taxonomy" id="44442"/>
    <lineage>
        <taxon>Eukaryota</taxon>
        <taxon>Fungi</taxon>
        <taxon>Fungi incertae sedis</taxon>
        <taxon>Mucoromycota</taxon>
        <taxon>Mucoromycotina</taxon>
        <taxon>Umbelopsidomycetes</taxon>
        <taxon>Umbelopsidales</taxon>
        <taxon>Umbelopsidaceae</taxon>
        <taxon>Umbelopsis</taxon>
    </lineage>
</organism>
<dbReference type="Gene3D" id="3.30.70.330">
    <property type="match status" value="2"/>
</dbReference>
<dbReference type="GO" id="GO:0005737">
    <property type="term" value="C:cytoplasm"/>
    <property type="evidence" value="ECO:0007669"/>
    <property type="project" value="TreeGrafter"/>
</dbReference>
<dbReference type="InterPro" id="IPR035979">
    <property type="entry name" value="RBD_domain_sf"/>
</dbReference>
<dbReference type="Pfam" id="PF00076">
    <property type="entry name" value="RRM_1"/>
    <property type="match status" value="2"/>
</dbReference>
<dbReference type="AlphaFoldDB" id="A0A8H7PJK3"/>
<dbReference type="OrthoDB" id="1049195at2759"/>
<dbReference type="Proteomes" id="UP000612746">
    <property type="component" value="Unassembled WGS sequence"/>
</dbReference>
<dbReference type="PROSITE" id="PS50102">
    <property type="entry name" value="RRM"/>
    <property type="match status" value="2"/>
</dbReference>